<reference evidence="1 2" key="1">
    <citation type="submission" date="2019-03" db="EMBL/GenBank/DDBJ databases">
        <title>The genome sequence of a newly discovered highly antifungal drug resistant Aspergillus species, Aspergillus tanneri NIH 1004.</title>
        <authorList>
            <person name="Mounaud S."/>
            <person name="Singh I."/>
            <person name="Joardar V."/>
            <person name="Pakala S."/>
            <person name="Pakala S."/>
            <person name="Venepally P."/>
            <person name="Hoover J."/>
            <person name="Nierman W."/>
            <person name="Chung J."/>
            <person name="Losada L."/>
        </authorList>
    </citation>
    <scope>NUCLEOTIDE SEQUENCE [LARGE SCALE GENOMIC DNA]</scope>
    <source>
        <strain evidence="1 2">NIH1004</strain>
    </source>
</reference>
<sequence length="80" mass="9219">MPILYLQTGLVPLDAPGALIRTKIFYEIKDILGLDLDWQFLCLKLEELAKTSKDLYLRRHILQCLDKVEDIVCENLEGAE</sequence>
<dbReference type="VEuPathDB" id="FungiDB:EYZ11_008652"/>
<dbReference type="AlphaFoldDB" id="A0A4S3JAB2"/>
<proteinExistence type="predicted"/>
<comment type="caution">
    <text evidence="1">The sequence shown here is derived from an EMBL/GenBank/DDBJ whole genome shotgun (WGS) entry which is preliminary data.</text>
</comment>
<keyword evidence="2" id="KW-1185">Reference proteome</keyword>
<protein>
    <submittedName>
        <fullName evidence="1">Uncharacterized protein</fullName>
    </submittedName>
</protein>
<evidence type="ECO:0000313" key="2">
    <source>
        <dbReference type="Proteomes" id="UP000308092"/>
    </source>
</evidence>
<gene>
    <name evidence="1" type="ORF">EYZ11_008652</name>
</gene>
<dbReference type="EMBL" id="SOSA01000376">
    <property type="protein sequence ID" value="THC91875.1"/>
    <property type="molecule type" value="Genomic_DNA"/>
</dbReference>
<name>A0A4S3JAB2_9EURO</name>
<organism evidence="1 2">
    <name type="scientific">Aspergillus tanneri</name>
    <dbReference type="NCBI Taxonomy" id="1220188"/>
    <lineage>
        <taxon>Eukaryota</taxon>
        <taxon>Fungi</taxon>
        <taxon>Dikarya</taxon>
        <taxon>Ascomycota</taxon>
        <taxon>Pezizomycotina</taxon>
        <taxon>Eurotiomycetes</taxon>
        <taxon>Eurotiomycetidae</taxon>
        <taxon>Eurotiales</taxon>
        <taxon>Aspergillaceae</taxon>
        <taxon>Aspergillus</taxon>
        <taxon>Aspergillus subgen. Circumdati</taxon>
    </lineage>
</organism>
<dbReference type="Proteomes" id="UP000308092">
    <property type="component" value="Unassembled WGS sequence"/>
</dbReference>
<accession>A0A4S3JAB2</accession>
<evidence type="ECO:0000313" key="1">
    <source>
        <dbReference type="EMBL" id="THC91875.1"/>
    </source>
</evidence>